<dbReference type="RefSeq" id="WP_145181435.1">
    <property type="nucleotide sequence ID" value="NZ_CP036266.1"/>
</dbReference>
<feature type="domain" description="Protein kinase" evidence="9">
    <location>
        <begin position="95"/>
        <end position="351"/>
    </location>
</feature>
<proteinExistence type="predicted"/>
<protein>
    <recommendedName>
        <fullName evidence="1">non-specific serine/threonine protein kinase</fullName>
        <ecNumber evidence="1">2.7.11.1</ecNumber>
    </recommendedName>
</protein>
<dbReference type="GO" id="GO:0004674">
    <property type="term" value="F:protein serine/threonine kinase activity"/>
    <property type="evidence" value="ECO:0007669"/>
    <property type="project" value="UniProtKB-KW"/>
</dbReference>
<dbReference type="InterPro" id="IPR008271">
    <property type="entry name" value="Ser/Thr_kinase_AS"/>
</dbReference>
<dbReference type="Gene3D" id="2.130.10.10">
    <property type="entry name" value="YVTN repeat-like/Quinoprotein amine dehydrogenase"/>
    <property type="match status" value="4"/>
</dbReference>
<dbReference type="SUPFAM" id="SSF50998">
    <property type="entry name" value="Quinoprotein alcohol dehydrogenase-like"/>
    <property type="match status" value="1"/>
</dbReference>
<evidence type="ECO:0000256" key="7">
    <source>
        <dbReference type="PROSITE-ProRule" id="PRU00221"/>
    </source>
</evidence>
<evidence type="ECO:0000259" key="9">
    <source>
        <dbReference type="PROSITE" id="PS50011"/>
    </source>
</evidence>
<dbReference type="SUPFAM" id="SSF56112">
    <property type="entry name" value="Protein kinase-like (PK-like)"/>
    <property type="match status" value="1"/>
</dbReference>
<dbReference type="PANTHER" id="PTHR19879">
    <property type="entry name" value="TRANSCRIPTION INITIATION FACTOR TFIID"/>
    <property type="match status" value="1"/>
</dbReference>
<dbReference type="InterPro" id="IPR000719">
    <property type="entry name" value="Prot_kinase_dom"/>
</dbReference>
<dbReference type="InterPro" id="IPR036322">
    <property type="entry name" value="WD40_repeat_dom_sf"/>
</dbReference>
<evidence type="ECO:0000256" key="3">
    <source>
        <dbReference type="ARBA" id="ARBA00022679"/>
    </source>
</evidence>
<gene>
    <name evidence="10" type="primary">pknB_2</name>
    <name evidence="10" type="ORF">HG66A1_13980</name>
</gene>
<sequence>MNERSIFLAALEITDPAKRKEYIRDACASNKSLRKQVEELLAAYEKPGEFLETPILKQLADEQTSDMPHNAPDEIDLSFLENSTVTDSLGRLGQYEIREVIGRGGCGIVLKAFDPKLERIVAIKVMAPELATTSPARKRFLREARATAALNHENVVRIHAIESRPLPFLVMEFIDGETLQQKINRTGPLDIPEVFRIALQMSDGLMAAHQKGLIHRDIKPANILIDKGTSLLKLTDFGLARTADDASMTQSGVIAGTPLYMSPEQAQGQRIDHRSDLFSFGSVLYYICCGRPPFRARSTLAVLKRVVEDEPRPISEIIPEVPDGLISLINRLHAKDPSQRFASAQEIHDLLERCLEDYQRGGTGITIIEPTQSMVRPPAKRSWITAVAVILVLLTGLGLSESSGITSFSSTVIHLFYPQGTLVVEVDDPSVNITLNGTEMVITGAGANEIRLTPGQYELRAHKAGKLVRQELVNVTKNGRQVVRVSQETTAVKPSQPEEPHTPIAPQQEQPSPAAPVLTQLKRDSIPWEILTLAGNGNPESAPATLVAALGRPGPIHEVNIYWLSYSPDGKWLASAEQNGTIFLRDASTGAVQRILKTDDVWPTSLSFTPDSKTLAVSERLGKVTLWPLDEQQKPQVLKLGLMWMHVAISPDGRFLAAVGMHGKVRLFKWGQWDKFEELPSEEHRKPWQIKFSPNGKLLAVSWLDYSEDNLVSVYDTEQKTRLHQFKAHRPATTGLAFSADNKYLATSGAAEIRLWNLATGKYDKFGPHAYSLDFDPSGKWLAAGSPHRGIEIFSVPDGKSTGPLIRDNTDIAFVGRQFATFSPDGKTLAVGFRSGAVCLYDTESWQQKTETQIPGHHAAVQGLALAQDSRTLLSLGADRRLLRWDLKHPEQPQLLDQSHSPWKHLAINPDGNSFAVAGTTLSVRNINDDQELFSLPNELTCLVYSPRGDSLFGQIKGQQDICQWDAHTGEVIYRFSSLQAYALAVSNDGSLLAAVGADQKAILWHIPSGRKRTSWKTSNKARSITFSPDGKTLAIGDEKGIISYTDTETGESLRDFKAHSGTVTSLKYTPDGQTLVSAGTDGMIQIRNPDWNRPRAEIQVALSAKHAPIIFDIDPSGRYLFVSGPTQLIYVHKLPLDDLPNE</sequence>
<dbReference type="SMART" id="SM00320">
    <property type="entry name" value="WD40"/>
    <property type="match status" value="12"/>
</dbReference>
<feature type="repeat" description="WD" evidence="7">
    <location>
        <begin position="854"/>
        <end position="895"/>
    </location>
</feature>
<keyword evidence="11" id="KW-1185">Reference proteome</keyword>
<dbReference type="InterPro" id="IPR015943">
    <property type="entry name" value="WD40/YVTN_repeat-like_dom_sf"/>
</dbReference>
<reference evidence="10 11" key="1">
    <citation type="submission" date="2019-02" db="EMBL/GenBank/DDBJ databases">
        <title>Deep-cultivation of Planctomycetes and their phenomic and genomic characterization uncovers novel biology.</title>
        <authorList>
            <person name="Wiegand S."/>
            <person name="Jogler M."/>
            <person name="Boedeker C."/>
            <person name="Pinto D."/>
            <person name="Vollmers J."/>
            <person name="Rivas-Marin E."/>
            <person name="Kohn T."/>
            <person name="Peeters S.H."/>
            <person name="Heuer A."/>
            <person name="Rast P."/>
            <person name="Oberbeckmann S."/>
            <person name="Bunk B."/>
            <person name="Jeske O."/>
            <person name="Meyerdierks A."/>
            <person name="Storesund J.E."/>
            <person name="Kallscheuer N."/>
            <person name="Luecker S."/>
            <person name="Lage O.M."/>
            <person name="Pohl T."/>
            <person name="Merkel B.J."/>
            <person name="Hornburger P."/>
            <person name="Mueller R.-W."/>
            <person name="Bruemmer F."/>
            <person name="Labrenz M."/>
            <person name="Spormann A.M."/>
            <person name="Op den Camp H."/>
            <person name="Overmann J."/>
            <person name="Amann R."/>
            <person name="Jetten M.S.M."/>
            <person name="Mascher T."/>
            <person name="Medema M.H."/>
            <person name="Devos D.P."/>
            <person name="Kaster A.-K."/>
            <person name="Ovreas L."/>
            <person name="Rohde M."/>
            <person name="Galperin M.Y."/>
            <person name="Jogler C."/>
        </authorList>
    </citation>
    <scope>NUCLEOTIDE SEQUENCE [LARGE SCALE GENOMIC DNA]</scope>
    <source>
        <strain evidence="10 11">HG66A1</strain>
    </source>
</reference>
<dbReference type="InterPro" id="IPR011047">
    <property type="entry name" value="Quinoprotein_ADH-like_sf"/>
</dbReference>
<evidence type="ECO:0000313" key="10">
    <source>
        <dbReference type="EMBL" id="QDT19631.1"/>
    </source>
</evidence>
<feature type="region of interest" description="Disordered" evidence="8">
    <location>
        <begin position="487"/>
        <end position="514"/>
    </location>
</feature>
<dbReference type="EMBL" id="CP036266">
    <property type="protein sequence ID" value="QDT19631.1"/>
    <property type="molecule type" value="Genomic_DNA"/>
</dbReference>
<dbReference type="PROSITE" id="PS50011">
    <property type="entry name" value="PROTEIN_KINASE_DOM"/>
    <property type="match status" value="1"/>
</dbReference>
<evidence type="ECO:0000256" key="2">
    <source>
        <dbReference type="ARBA" id="ARBA00022527"/>
    </source>
</evidence>
<evidence type="ECO:0000313" key="11">
    <source>
        <dbReference type="Proteomes" id="UP000320421"/>
    </source>
</evidence>
<keyword evidence="4" id="KW-0547">Nucleotide-binding</keyword>
<dbReference type="FunFam" id="1.10.510.10:FF:000021">
    <property type="entry name" value="Serine/threonine protein kinase"/>
    <property type="match status" value="1"/>
</dbReference>
<evidence type="ECO:0000256" key="5">
    <source>
        <dbReference type="ARBA" id="ARBA00022777"/>
    </source>
</evidence>
<keyword evidence="6" id="KW-0067">ATP-binding</keyword>
<dbReference type="AlphaFoldDB" id="A0A517PJX5"/>
<keyword evidence="3 10" id="KW-0808">Transferase</keyword>
<dbReference type="InterPro" id="IPR011009">
    <property type="entry name" value="Kinase-like_dom_sf"/>
</dbReference>
<dbReference type="PANTHER" id="PTHR19879:SF9">
    <property type="entry name" value="TRANSCRIPTION INITIATION FACTOR TFIID SUBUNIT 5"/>
    <property type="match status" value="1"/>
</dbReference>
<dbReference type="SMART" id="SM00220">
    <property type="entry name" value="S_TKc"/>
    <property type="match status" value="1"/>
</dbReference>
<evidence type="ECO:0000256" key="8">
    <source>
        <dbReference type="SAM" id="MobiDB-lite"/>
    </source>
</evidence>
<keyword evidence="2" id="KW-0723">Serine/threonine-protein kinase</keyword>
<dbReference type="CDD" id="cd00200">
    <property type="entry name" value="WD40"/>
    <property type="match status" value="1"/>
</dbReference>
<dbReference type="Pfam" id="PF00400">
    <property type="entry name" value="WD40"/>
    <property type="match status" value="3"/>
</dbReference>
<evidence type="ECO:0000256" key="4">
    <source>
        <dbReference type="ARBA" id="ARBA00022741"/>
    </source>
</evidence>
<dbReference type="PROSITE" id="PS50082">
    <property type="entry name" value="WD_REPEATS_2"/>
    <property type="match status" value="2"/>
</dbReference>
<organism evidence="10 11">
    <name type="scientific">Gimesia chilikensis</name>
    <dbReference type="NCBI Taxonomy" id="2605989"/>
    <lineage>
        <taxon>Bacteria</taxon>
        <taxon>Pseudomonadati</taxon>
        <taxon>Planctomycetota</taxon>
        <taxon>Planctomycetia</taxon>
        <taxon>Planctomycetales</taxon>
        <taxon>Planctomycetaceae</taxon>
        <taxon>Gimesia</taxon>
    </lineage>
</organism>
<dbReference type="CDD" id="cd14014">
    <property type="entry name" value="STKc_PknB_like"/>
    <property type="match status" value="1"/>
</dbReference>
<feature type="repeat" description="WD" evidence="7">
    <location>
        <begin position="1057"/>
        <end position="1087"/>
    </location>
</feature>
<feature type="compositionally biased region" description="Low complexity" evidence="8">
    <location>
        <begin position="504"/>
        <end position="514"/>
    </location>
</feature>
<dbReference type="EC" id="2.7.11.1" evidence="1"/>
<evidence type="ECO:0000256" key="1">
    <source>
        <dbReference type="ARBA" id="ARBA00012513"/>
    </source>
</evidence>
<dbReference type="OrthoDB" id="500858at2"/>
<dbReference type="PROSITE" id="PS50294">
    <property type="entry name" value="WD_REPEATS_REGION"/>
    <property type="match status" value="2"/>
</dbReference>
<dbReference type="Gene3D" id="1.10.510.10">
    <property type="entry name" value="Transferase(Phosphotransferase) domain 1"/>
    <property type="match status" value="1"/>
</dbReference>
<keyword evidence="5 10" id="KW-0418">Kinase</keyword>
<dbReference type="PROSITE" id="PS00108">
    <property type="entry name" value="PROTEIN_KINASE_ST"/>
    <property type="match status" value="1"/>
</dbReference>
<dbReference type="Gene3D" id="3.30.200.20">
    <property type="entry name" value="Phosphorylase Kinase, domain 1"/>
    <property type="match status" value="1"/>
</dbReference>
<dbReference type="SUPFAM" id="SSF50978">
    <property type="entry name" value="WD40 repeat-like"/>
    <property type="match status" value="1"/>
</dbReference>
<dbReference type="GO" id="GO:0005524">
    <property type="term" value="F:ATP binding"/>
    <property type="evidence" value="ECO:0007669"/>
    <property type="project" value="UniProtKB-KW"/>
</dbReference>
<evidence type="ECO:0000256" key="6">
    <source>
        <dbReference type="ARBA" id="ARBA00022840"/>
    </source>
</evidence>
<dbReference type="Proteomes" id="UP000320421">
    <property type="component" value="Chromosome"/>
</dbReference>
<dbReference type="Pfam" id="PF00069">
    <property type="entry name" value="Pkinase"/>
    <property type="match status" value="1"/>
</dbReference>
<accession>A0A517PJX5</accession>
<keyword evidence="7" id="KW-0853">WD repeat</keyword>
<dbReference type="InterPro" id="IPR001680">
    <property type="entry name" value="WD40_rpt"/>
</dbReference>
<name>A0A517PJX5_9PLAN</name>